<dbReference type="InterPro" id="IPR029058">
    <property type="entry name" value="AB_hydrolase_fold"/>
</dbReference>
<gene>
    <name evidence="3" type="ORF">Q75_04930</name>
</gene>
<comment type="caution">
    <text evidence="3">The sequence shown here is derived from an EMBL/GenBank/DDBJ whole genome shotgun (WGS) entry which is preliminary data.</text>
</comment>
<keyword evidence="1" id="KW-1133">Transmembrane helix</keyword>
<dbReference type="OrthoDB" id="9780932at2"/>
<reference evidence="3 4" key="1">
    <citation type="journal article" date="2016" name="Front. Microbiol.">
        <title>Microevolution Analysis of Bacillus coahuilensis Unveils Differences in Phosphorus Acquisition Strategies and Their Regulation.</title>
        <authorList>
            <person name="Gomez-Lunar Z."/>
            <person name="Hernandez-Gonzalez I."/>
            <person name="Rodriguez-Torres M.D."/>
            <person name="Souza V."/>
            <person name="Olmedo-Alvarez G."/>
        </authorList>
    </citation>
    <scope>NUCLEOTIDE SEQUENCE [LARGE SCALE GENOMIC DNA]</scope>
    <source>
        <strain evidence="4">p1.1.43</strain>
    </source>
</reference>
<keyword evidence="4" id="KW-1185">Reference proteome</keyword>
<evidence type="ECO:0000256" key="1">
    <source>
        <dbReference type="SAM" id="Phobius"/>
    </source>
</evidence>
<protein>
    <recommendedName>
        <fullName evidence="2">Alpha/beta hydrolase fold-5 domain-containing protein</fullName>
    </recommendedName>
</protein>
<keyword evidence="1" id="KW-0812">Transmembrane</keyword>
<organism evidence="3 4">
    <name type="scientific">Bacillus coahuilensis p1.1.43</name>
    <dbReference type="NCBI Taxonomy" id="1150625"/>
    <lineage>
        <taxon>Bacteria</taxon>
        <taxon>Bacillati</taxon>
        <taxon>Bacillota</taxon>
        <taxon>Bacilli</taxon>
        <taxon>Bacillales</taxon>
        <taxon>Bacillaceae</taxon>
        <taxon>Bacillus</taxon>
    </lineage>
</organism>
<feature type="domain" description="Alpha/beta hydrolase fold-5" evidence="2">
    <location>
        <begin position="60"/>
        <end position="221"/>
    </location>
</feature>
<keyword evidence="1" id="KW-0472">Membrane</keyword>
<evidence type="ECO:0000259" key="2">
    <source>
        <dbReference type="Pfam" id="PF12695"/>
    </source>
</evidence>
<dbReference type="Pfam" id="PF12695">
    <property type="entry name" value="Abhydrolase_5"/>
    <property type="match status" value="1"/>
</dbReference>
<name>A0A147KA65_9BACI</name>
<evidence type="ECO:0000313" key="4">
    <source>
        <dbReference type="Proteomes" id="UP000074108"/>
    </source>
</evidence>
<accession>A0A147KA65</accession>
<proteinExistence type="predicted"/>
<dbReference type="AlphaFoldDB" id="A0A147KA65"/>
<evidence type="ECO:0000313" key="3">
    <source>
        <dbReference type="EMBL" id="KUP07579.1"/>
    </source>
</evidence>
<dbReference type="SUPFAM" id="SSF53474">
    <property type="entry name" value="alpha/beta-Hydrolases"/>
    <property type="match status" value="1"/>
</dbReference>
<dbReference type="InterPro" id="IPR029059">
    <property type="entry name" value="AB_hydrolase_5"/>
</dbReference>
<sequence length="239" mass="26755">MKKWLKWFIILLFAFILFGGIGFYLWATDTYEPTEEALLYVEQRSKERIVFGNDEASIGFIFYPGAKVEKEAYSYLGVQLKKQNIMVVIPDMPLNLAILGTNKAEEIIMDYPSIEEWYIGGHSLGGAAASTIVLDNNKIKGIIYLASYPVEDMSTINDLPSLSISASLDGLATSEEMEEKNKWLSSPAEIVVIDEGNHANFGMYGPQKGDRNSPLTSKEQIDLVTEEIISWITIYSSLN</sequence>
<dbReference type="GO" id="GO:0016787">
    <property type="term" value="F:hydrolase activity"/>
    <property type="evidence" value="ECO:0007669"/>
    <property type="project" value="InterPro"/>
</dbReference>
<feature type="transmembrane region" description="Helical" evidence="1">
    <location>
        <begin position="7"/>
        <end position="27"/>
    </location>
</feature>
<dbReference type="STRING" id="1150625.Q75_04930"/>
<dbReference type="EMBL" id="LDYG01000021">
    <property type="protein sequence ID" value="KUP07579.1"/>
    <property type="molecule type" value="Genomic_DNA"/>
</dbReference>
<dbReference type="Gene3D" id="3.40.50.1820">
    <property type="entry name" value="alpha/beta hydrolase"/>
    <property type="match status" value="1"/>
</dbReference>
<dbReference type="PATRIC" id="fig|1150625.3.peg.1034"/>
<dbReference type="RefSeq" id="WP_059350604.1">
    <property type="nucleotide sequence ID" value="NZ_LDYG01000021.1"/>
</dbReference>
<dbReference type="Proteomes" id="UP000074108">
    <property type="component" value="Unassembled WGS sequence"/>
</dbReference>